<dbReference type="GO" id="GO:0004930">
    <property type="term" value="F:G protein-coupled receptor activity"/>
    <property type="evidence" value="ECO:0007669"/>
    <property type="project" value="UniProtKB-KW"/>
</dbReference>
<dbReference type="RefSeq" id="XP_028653854.1">
    <property type="nucleotide sequence ID" value="XM_028798021.2"/>
</dbReference>
<evidence type="ECO:0000313" key="15">
    <source>
        <dbReference type="Proteomes" id="UP000694620"/>
    </source>
</evidence>
<dbReference type="PRINTS" id="PR00237">
    <property type="entry name" value="GPCRRHODOPSN"/>
</dbReference>
<dbReference type="FunFam" id="1.20.1070.10:FF:000017">
    <property type="entry name" value="lysophosphatidic acid receptor 4"/>
    <property type="match status" value="1"/>
</dbReference>
<evidence type="ECO:0000313" key="14">
    <source>
        <dbReference type="Ensembl" id="ENSECRP00000013826.1"/>
    </source>
</evidence>
<dbReference type="OrthoDB" id="5960344at2759"/>
<proteinExistence type="inferred from homology"/>
<feature type="domain" description="G-protein coupled receptors family 1 profile" evidence="13">
    <location>
        <begin position="53"/>
        <end position="322"/>
    </location>
</feature>
<keyword evidence="5 11" id="KW-0297">G-protein coupled receptor</keyword>
<keyword evidence="15" id="KW-1185">Reference proteome</keyword>
<dbReference type="PROSITE" id="PS50262">
    <property type="entry name" value="G_PROTEIN_RECEP_F1_2"/>
    <property type="match status" value="1"/>
</dbReference>
<dbReference type="CDD" id="cd14982">
    <property type="entry name" value="7tmA_purinoceptor-like"/>
    <property type="match status" value="1"/>
</dbReference>
<keyword evidence="9 11" id="KW-0675">Receptor</keyword>
<evidence type="ECO:0000256" key="4">
    <source>
        <dbReference type="ARBA" id="ARBA00022989"/>
    </source>
</evidence>
<dbReference type="GO" id="GO:0008142">
    <property type="term" value="F:oxysterol binding"/>
    <property type="evidence" value="ECO:0007669"/>
    <property type="project" value="InterPro"/>
</dbReference>
<evidence type="ECO:0000256" key="12">
    <source>
        <dbReference type="SAM" id="Phobius"/>
    </source>
</evidence>
<evidence type="ECO:0000256" key="9">
    <source>
        <dbReference type="ARBA" id="ARBA00023170"/>
    </source>
</evidence>
<dbReference type="GO" id="GO:0002250">
    <property type="term" value="P:adaptive immune response"/>
    <property type="evidence" value="ECO:0007669"/>
    <property type="project" value="UniProtKB-KW"/>
</dbReference>
<feature type="transmembrane region" description="Helical" evidence="12">
    <location>
        <begin position="207"/>
        <end position="228"/>
    </location>
</feature>
<evidence type="ECO:0000256" key="7">
    <source>
        <dbReference type="ARBA" id="ARBA00023136"/>
    </source>
</evidence>
<protein>
    <submittedName>
        <fullName evidence="14">Lysophosphatidic acid receptor 6-like</fullName>
    </submittedName>
</protein>
<evidence type="ECO:0000256" key="10">
    <source>
        <dbReference type="ARBA" id="ARBA00023224"/>
    </source>
</evidence>
<dbReference type="Ensembl" id="ENSECRT00000014064.1">
    <property type="protein sequence ID" value="ENSECRP00000013826.1"/>
    <property type="gene ID" value="ENSECRG00000009217.1"/>
</dbReference>
<dbReference type="PANTHER" id="PTHR24237:SF37">
    <property type="entry name" value="COAGULATION FACTOR II (THROMBIN) RECEPTOR-LIKE 2-RELATED"/>
    <property type="match status" value="1"/>
</dbReference>
<keyword evidence="2 11" id="KW-0812">Transmembrane</keyword>
<dbReference type="Gene3D" id="1.20.1070.10">
    <property type="entry name" value="Rhodopsin 7-helix transmembrane proteins"/>
    <property type="match status" value="1"/>
</dbReference>
<keyword evidence="10 11" id="KW-0807">Transducer</keyword>
<dbReference type="AlphaFoldDB" id="A0A8C4SA21"/>
<evidence type="ECO:0000256" key="8">
    <source>
        <dbReference type="ARBA" id="ARBA00023157"/>
    </source>
</evidence>
<name>A0A8C4SA21_ERPCA</name>
<reference evidence="14" key="3">
    <citation type="submission" date="2025-09" db="UniProtKB">
        <authorList>
            <consortium name="Ensembl"/>
        </authorList>
    </citation>
    <scope>IDENTIFICATION</scope>
</reference>
<evidence type="ECO:0000256" key="1">
    <source>
        <dbReference type="ARBA" id="ARBA00004141"/>
    </source>
</evidence>
<dbReference type="RefSeq" id="XP_028653852.1">
    <property type="nucleotide sequence ID" value="XM_028798019.2"/>
</dbReference>
<reference evidence="14" key="1">
    <citation type="submission" date="2021-06" db="EMBL/GenBank/DDBJ databases">
        <authorList>
            <consortium name="Wellcome Sanger Institute Data Sharing"/>
        </authorList>
    </citation>
    <scope>NUCLEOTIDE SEQUENCE [LARGE SCALE GENOMIC DNA]</scope>
</reference>
<sequence length="365" mass="40701">MNGCQDNITCNISQSSSLVNASPETRCPDVQANFQFVLFPVVYSIVFVLGLAGNLTALWYFIKTRSATQPSNVFLVNLCSIDLLLALTLPLKIVYHALGNNWIFGEALCKVDGSLFFGNVYGSSLFLMLISLDRYVAVVHPLFNLRIRKPKYRIILSCGVWIILICVILYLTMKGPLTSTFPGTNNTACMENFSPTSWKDRISEVSILSAVIGFFIPCTVIVTTYPLIAYKLLHSSPSTEGTRVSSFPIRTSRVKKKALRTILVVLTVFLVCFAPYHIIQLIHTLRRIGVLSGCPLLQFTYQARRVTMALTSLNSCLDPLIYYFASENFKLKIPCLRNLNVRHITSSLAFSSGRQQYTVTSGSLT</sequence>
<feature type="transmembrane region" description="Helical" evidence="12">
    <location>
        <begin position="74"/>
        <end position="95"/>
    </location>
</feature>
<dbReference type="InterPro" id="IPR017452">
    <property type="entry name" value="GPCR_Rhodpsn_7TM"/>
</dbReference>
<dbReference type="PRINTS" id="PR01157">
    <property type="entry name" value="P2YPURNOCPTR"/>
</dbReference>
<organism evidence="14 15">
    <name type="scientific">Erpetoichthys calabaricus</name>
    <name type="common">Rope fish</name>
    <name type="synonym">Calamoichthys calabaricus</name>
    <dbReference type="NCBI Taxonomy" id="27687"/>
    <lineage>
        <taxon>Eukaryota</taxon>
        <taxon>Metazoa</taxon>
        <taxon>Chordata</taxon>
        <taxon>Craniata</taxon>
        <taxon>Vertebrata</taxon>
        <taxon>Euteleostomi</taxon>
        <taxon>Actinopterygii</taxon>
        <taxon>Polypteriformes</taxon>
        <taxon>Polypteridae</taxon>
        <taxon>Erpetoichthys</taxon>
    </lineage>
</organism>
<comment type="similarity">
    <text evidence="11">Belongs to the G-protein coupled receptor 1 family.</text>
</comment>
<keyword evidence="8" id="KW-1015">Disulfide bond</keyword>
<feature type="transmembrane region" description="Helical" evidence="12">
    <location>
        <begin position="115"/>
        <end position="132"/>
    </location>
</feature>
<keyword evidence="6" id="KW-1064">Adaptive immunity</keyword>
<feature type="transmembrane region" description="Helical" evidence="12">
    <location>
        <begin position="152"/>
        <end position="173"/>
    </location>
</feature>
<gene>
    <name evidence="14" type="primary">LOC114648774</name>
</gene>
<evidence type="ECO:0000256" key="3">
    <source>
        <dbReference type="ARBA" id="ARBA00022859"/>
    </source>
</evidence>
<comment type="subcellular location">
    <subcellularLocation>
        <location evidence="1">Membrane</location>
        <topology evidence="1">Multi-pass membrane protein</topology>
    </subcellularLocation>
</comment>
<accession>A0A8C4SA21</accession>
<dbReference type="GeneID" id="114648774"/>
<evidence type="ECO:0000256" key="2">
    <source>
        <dbReference type="ARBA" id="ARBA00022692"/>
    </source>
</evidence>
<dbReference type="Pfam" id="PF00001">
    <property type="entry name" value="7tm_1"/>
    <property type="match status" value="1"/>
</dbReference>
<dbReference type="InterPro" id="IPR047160">
    <property type="entry name" value="GP183-like"/>
</dbReference>
<feature type="transmembrane region" description="Helical" evidence="12">
    <location>
        <begin position="41"/>
        <end position="62"/>
    </location>
</feature>
<evidence type="ECO:0000256" key="6">
    <source>
        <dbReference type="ARBA" id="ARBA00023130"/>
    </source>
</evidence>
<dbReference type="PROSITE" id="PS00237">
    <property type="entry name" value="G_PROTEIN_RECEP_F1_1"/>
    <property type="match status" value="1"/>
</dbReference>
<evidence type="ECO:0000259" key="13">
    <source>
        <dbReference type="PROSITE" id="PS50262"/>
    </source>
</evidence>
<keyword evidence="7 12" id="KW-0472">Membrane</keyword>
<evidence type="ECO:0000256" key="11">
    <source>
        <dbReference type="RuleBase" id="RU000688"/>
    </source>
</evidence>
<dbReference type="InterPro" id="IPR000276">
    <property type="entry name" value="GPCR_Rhodpsn"/>
</dbReference>
<keyword evidence="3" id="KW-0391">Immunity</keyword>
<reference evidence="14" key="2">
    <citation type="submission" date="2025-08" db="UniProtKB">
        <authorList>
            <consortium name="Ensembl"/>
        </authorList>
    </citation>
    <scope>IDENTIFICATION</scope>
</reference>
<dbReference type="GeneTree" id="ENSGT01050000244840"/>
<dbReference type="Proteomes" id="UP000694620">
    <property type="component" value="Chromosome 3"/>
</dbReference>
<keyword evidence="4 12" id="KW-1133">Transmembrane helix</keyword>
<dbReference type="PANTHER" id="PTHR24237">
    <property type="entry name" value="G-PROTEIN COUPLED RECEPTOR"/>
    <property type="match status" value="1"/>
</dbReference>
<feature type="transmembrane region" description="Helical" evidence="12">
    <location>
        <begin position="258"/>
        <end position="278"/>
    </location>
</feature>
<dbReference type="GO" id="GO:0016020">
    <property type="term" value="C:membrane"/>
    <property type="evidence" value="ECO:0007669"/>
    <property type="project" value="UniProtKB-SubCell"/>
</dbReference>
<dbReference type="SUPFAM" id="SSF81321">
    <property type="entry name" value="Family A G protein-coupled receptor-like"/>
    <property type="match status" value="1"/>
</dbReference>
<evidence type="ECO:0000256" key="5">
    <source>
        <dbReference type="ARBA" id="ARBA00023040"/>
    </source>
</evidence>